<dbReference type="FunFam" id="3.40.30.10:FF:000131">
    <property type="entry name" value="migration and invasion enhancer 1"/>
    <property type="match status" value="1"/>
</dbReference>
<dbReference type="PANTHER" id="PTHR15124:SF27">
    <property type="entry name" value="MIGRATION AND INVASION ENHANCER 1"/>
    <property type="match status" value="1"/>
</dbReference>
<dbReference type="AlphaFoldDB" id="A0A3B3CLJ3"/>
<keyword evidence="6" id="KW-0007">Acetylation</keyword>
<dbReference type="GO" id="GO:0051491">
    <property type="term" value="P:positive regulation of filopodium assembly"/>
    <property type="evidence" value="ECO:0007669"/>
    <property type="project" value="TreeGrafter"/>
</dbReference>
<evidence type="ECO:0000256" key="7">
    <source>
        <dbReference type="ARBA" id="ARBA00023136"/>
    </source>
</evidence>
<dbReference type="OrthoDB" id="5962009at2759"/>
<comment type="subunit">
    <text evidence="14">Interacts with GPX1.</text>
</comment>
<evidence type="ECO:0000256" key="3">
    <source>
        <dbReference type="ARBA" id="ARBA00022475"/>
    </source>
</evidence>
<evidence type="ECO:0000256" key="1">
    <source>
        <dbReference type="ARBA" id="ARBA00004342"/>
    </source>
</evidence>
<keyword evidence="8" id="KW-1015">Disulfide bond</keyword>
<dbReference type="GeneID" id="112146245"/>
<evidence type="ECO:0000256" key="10">
    <source>
        <dbReference type="ARBA" id="ARBA00023288"/>
    </source>
</evidence>
<evidence type="ECO:0000256" key="2">
    <source>
        <dbReference type="ARBA" id="ARBA00004514"/>
    </source>
</evidence>
<dbReference type="InterPro" id="IPR036249">
    <property type="entry name" value="Thioredoxin-like_sf"/>
</dbReference>
<keyword evidence="9" id="KW-0676">Redox-active center</keyword>
<keyword evidence="5" id="KW-0053">Apoptosis</keyword>
<evidence type="ECO:0000256" key="12">
    <source>
        <dbReference type="ARBA" id="ARBA00055778"/>
    </source>
</evidence>
<keyword evidence="3" id="KW-1003">Cell membrane</keyword>
<evidence type="ECO:0000256" key="14">
    <source>
        <dbReference type="ARBA" id="ARBA00065658"/>
    </source>
</evidence>
<name>A0A3B3CLJ3_ORYME</name>
<dbReference type="Gene3D" id="3.40.30.10">
    <property type="entry name" value="Glutaredoxin"/>
    <property type="match status" value="1"/>
</dbReference>
<keyword evidence="4" id="KW-0963">Cytoplasm</keyword>
<evidence type="ECO:0000256" key="11">
    <source>
        <dbReference type="ARBA" id="ARBA00023289"/>
    </source>
</evidence>
<dbReference type="Ensembl" id="ENSOMET00000035374.1">
    <property type="protein sequence ID" value="ENSOMEP00000018717.1"/>
    <property type="gene ID" value="ENSOMEG00000020458.1"/>
</dbReference>
<evidence type="ECO:0000313" key="17">
    <source>
        <dbReference type="Proteomes" id="UP000261560"/>
    </source>
</evidence>
<evidence type="ECO:0000256" key="15">
    <source>
        <dbReference type="ARBA" id="ARBA00069166"/>
    </source>
</evidence>
<dbReference type="SUPFAM" id="SSF52833">
    <property type="entry name" value="Thioredoxin-like"/>
    <property type="match status" value="1"/>
</dbReference>
<dbReference type="InterPro" id="IPR051441">
    <property type="entry name" value="SelW_related"/>
</dbReference>
<evidence type="ECO:0000256" key="6">
    <source>
        <dbReference type="ARBA" id="ARBA00022990"/>
    </source>
</evidence>
<dbReference type="RefSeq" id="XP_024127722.1">
    <property type="nucleotide sequence ID" value="XM_024271954.2"/>
</dbReference>
<organism evidence="16 17">
    <name type="scientific">Oryzias melastigma</name>
    <name type="common">Marine medaka</name>
    <dbReference type="NCBI Taxonomy" id="30732"/>
    <lineage>
        <taxon>Eukaryota</taxon>
        <taxon>Metazoa</taxon>
        <taxon>Chordata</taxon>
        <taxon>Craniata</taxon>
        <taxon>Vertebrata</taxon>
        <taxon>Euteleostomi</taxon>
        <taxon>Actinopterygii</taxon>
        <taxon>Neopterygii</taxon>
        <taxon>Teleostei</taxon>
        <taxon>Neoteleostei</taxon>
        <taxon>Acanthomorphata</taxon>
        <taxon>Ovalentaria</taxon>
        <taxon>Atherinomorphae</taxon>
        <taxon>Beloniformes</taxon>
        <taxon>Adrianichthyidae</taxon>
        <taxon>Oryziinae</taxon>
        <taxon>Oryzias</taxon>
    </lineage>
</organism>
<dbReference type="InterPro" id="IPR011893">
    <property type="entry name" value="Selenoprotein_Rdx-typ"/>
</dbReference>
<dbReference type="GO" id="GO:0005829">
    <property type="term" value="C:cytosol"/>
    <property type="evidence" value="ECO:0007669"/>
    <property type="project" value="UniProtKB-SubCell"/>
</dbReference>
<dbReference type="OMA" id="AAPIKDC"/>
<dbReference type="GO" id="GO:0006915">
    <property type="term" value="P:apoptotic process"/>
    <property type="evidence" value="ECO:0007669"/>
    <property type="project" value="UniProtKB-KW"/>
</dbReference>
<keyword evidence="7" id="KW-0472">Membrane</keyword>
<evidence type="ECO:0000256" key="5">
    <source>
        <dbReference type="ARBA" id="ARBA00022703"/>
    </source>
</evidence>
<comment type="function">
    <text evidence="12">Increases cell migration by inducing filopodia formation at the leading edge of migrating cells. Plays a role in regulation of apoptosis, possibly through control of CASP3. May be involved in a redox-related process.</text>
</comment>
<evidence type="ECO:0000256" key="4">
    <source>
        <dbReference type="ARBA" id="ARBA00022490"/>
    </source>
</evidence>
<dbReference type="NCBIfam" id="TIGR02174">
    <property type="entry name" value="CXXU_selWTH"/>
    <property type="match status" value="1"/>
</dbReference>
<dbReference type="GO" id="GO:0005886">
    <property type="term" value="C:plasma membrane"/>
    <property type="evidence" value="ECO:0007669"/>
    <property type="project" value="UniProtKB-SubCell"/>
</dbReference>
<evidence type="ECO:0000256" key="8">
    <source>
        <dbReference type="ARBA" id="ARBA00023157"/>
    </source>
</evidence>
<evidence type="ECO:0000313" key="16">
    <source>
        <dbReference type="Ensembl" id="ENSOMEP00000018717.1"/>
    </source>
</evidence>
<dbReference type="GO" id="GO:0043066">
    <property type="term" value="P:negative regulation of apoptotic process"/>
    <property type="evidence" value="ECO:0007669"/>
    <property type="project" value="TreeGrafter"/>
</dbReference>
<reference evidence="16" key="1">
    <citation type="submission" date="2025-08" db="UniProtKB">
        <authorList>
            <consortium name="Ensembl"/>
        </authorList>
    </citation>
    <scope>IDENTIFICATION</scope>
</reference>
<dbReference type="GeneTree" id="ENSGT00390000010440"/>
<proteinExistence type="inferred from homology"/>
<dbReference type="PaxDb" id="30732-ENSOMEP00000018717"/>
<keyword evidence="17" id="KW-1185">Reference proteome</keyword>
<evidence type="ECO:0000256" key="13">
    <source>
        <dbReference type="ARBA" id="ARBA00060789"/>
    </source>
</evidence>
<protein>
    <recommendedName>
        <fullName evidence="15">Migration and invasion enhancer 1</fullName>
    </recommendedName>
</protein>
<evidence type="ECO:0000256" key="9">
    <source>
        <dbReference type="ARBA" id="ARBA00023284"/>
    </source>
</evidence>
<dbReference type="PANTHER" id="PTHR15124">
    <property type="entry name" value="SELENOPROTEIN W"/>
    <property type="match status" value="1"/>
</dbReference>
<keyword evidence="11" id="KW-0636">Prenylation</keyword>
<comment type="subcellular location">
    <subcellularLocation>
        <location evidence="1">Cell membrane</location>
        <topology evidence="1">Lipid-anchor</topology>
        <orientation evidence="1">Cytoplasmic side</orientation>
    </subcellularLocation>
    <subcellularLocation>
        <location evidence="2">Cytoplasm</location>
        <location evidence="2">Cytosol</location>
    </subcellularLocation>
</comment>
<comment type="similarity">
    <text evidence="13">Belongs to the SelWTH family.</text>
</comment>
<dbReference type="KEGG" id="oml:112146245"/>
<reference evidence="16" key="2">
    <citation type="submission" date="2025-09" db="UniProtKB">
        <authorList>
            <consortium name="Ensembl"/>
        </authorList>
    </citation>
    <scope>IDENTIFICATION</scope>
</reference>
<dbReference type="Pfam" id="PF10262">
    <property type="entry name" value="Rdx"/>
    <property type="match status" value="1"/>
</dbReference>
<dbReference type="Proteomes" id="UP000261560">
    <property type="component" value="Unplaced"/>
</dbReference>
<keyword evidence="10" id="KW-0449">Lipoprotein</keyword>
<accession>A0A3B3CLJ3</accession>
<dbReference type="STRING" id="30732.ENSOMEP00000018717"/>
<sequence length="94" mass="10698">MGVKIRVEYCGESWYEPRYQELISTVKRKFFEAEVSGFVGRSGSFEIKINGQLIFSKLELGGFPYEQDIVYEIQNALAGKPVAKITRGRPCVIM</sequence>